<evidence type="ECO:0000313" key="2">
    <source>
        <dbReference type="EnsemblMetazoa" id="GAUT024754-PA"/>
    </source>
</evidence>
<feature type="compositionally biased region" description="Polar residues" evidence="1">
    <location>
        <begin position="8"/>
        <end position="36"/>
    </location>
</feature>
<evidence type="ECO:0000313" key="3">
    <source>
        <dbReference type="Proteomes" id="UP000078200"/>
    </source>
</evidence>
<sequence length="185" mass="19837">MESKRSHTQSVHSNKPGSSKAQILKSTSDVSVTPSQAAELAKQNARKNPLDALSKINARQTPIIERRSGLQDVDEEYLKKNIFTKPLFPRHSGLNDDVYAARQIQNMPAAGQPSVPGSNDDAYAARQLQIQNMPAAGQPSVPRDTVHKRDNMRGNDMNEMNAGVGGGQTMPSEVLPPAAAAAGAN</sequence>
<name>A0A1A9V3N9_GLOAU</name>
<feature type="region of interest" description="Disordered" evidence="1">
    <location>
        <begin position="133"/>
        <end position="185"/>
    </location>
</feature>
<organism evidence="2 3">
    <name type="scientific">Glossina austeni</name>
    <name type="common">Savannah tsetse fly</name>
    <dbReference type="NCBI Taxonomy" id="7395"/>
    <lineage>
        <taxon>Eukaryota</taxon>
        <taxon>Metazoa</taxon>
        <taxon>Ecdysozoa</taxon>
        <taxon>Arthropoda</taxon>
        <taxon>Hexapoda</taxon>
        <taxon>Insecta</taxon>
        <taxon>Pterygota</taxon>
        <taxon>Neoptera</taxon>
        <taxon>Endopterygota</taxon>
        <taxon>Diptera</taxon>
        <taxon>Brachycera</taxon>
        <taxon>Muscomorpha</taxon>
        <taxon>Hippoboscoidea</taxon>
        <taxon>Glossinidae</taxon>
        <taxon>Glossina</taxon>
    </lineage>
</organism>
<dbReference type="AlphaFoldDB" id="A0A1A9V3N9"/>
<dbReference type="VEuPathDB" id="VectorBase:GAUT024754"/>
<feature type="region of interest" description="Disordered" evidence="1">
    <location>
        <begin position="1"/>
        <end position="60"/>
    </location>
</feature>
<feature type="compositionally biased region" description="Basic and acidic residues" evidence="1">
    <location>
        <begin position="144"/>
        <end position="153"/>
    </location>
</feature>
<accession>A0A1A9V3N9</accession>
<evidence type="ECO:0000256" key="1">
    <source>
        <dbReference type="SAM" id="MobiDB-lite"/>
    </source>
</evidence>
<protein>
    <submittedName>
        <fullName evidence="2">Uncharacterized protein</fullName>
    </submittedName>
</protein>
<dbReference type="Proteomes" id="UP000078200">
    <property type="component" value="Unassembled WGS sequence"/>
</dbReference>
<dbReference type="EnsemblMetazoa" id="GAUT024754-RA">
    <property type="protein sequence ID" value="GAUT024754-PA"/>
    <property type="gene ID" value="GAUT024754"/>
</dbReference>
<proteinExistence type="predicted"/>
<keyword evidence="3" id="KW-1185">Reference proteome</keyword>
<reference evidence="2" key="1">
    <citation type="submission" date="2020-05" db="UniProtKB">
        <authorList>
            <consortium name="EnsemblMetazoa"/>
        </authorList>
    </citation>
    <scope>IDENTIFICATION</scope>
    <source>
        <strain evidence="2">TTRI</strain>
    </source>
</reference>